<organism evidence="1 2">
    <name type="scientific">Thermoflavimicrobium dichotomicum</name>
    <dbReference type="NCBI Taxonomy" id="46223"/>
    <lineage>
        <taxon>Bacteria</taxon>
        <taxon>Bacillati</taxon>
        <taxon>Bacillota</taxon>
        <taxon>Bacilli</taxon>
        <taxon>Bacillales</taxon>
        <taxon>Thermoactinomycetaceae</taxon>
        <taxon>Thermoflavimicrobium</taxon>
    </lineage>
</organism>
<protein>
    <submittedName>
        <fullName evidence="1">Uncharacterized protein</fullName>
    </submittedName>
</protein>
<evidence type="ECO:0000313" key="1">
    <source>
        <dbReference type="EMBL" id="SFJ18059.1"/>
    </source>
</evidence>
<gene>
    <name evidence="1" type="ORF">SAMN05421852_105144</name>
</gene>
<dbReference type="AlphaFoldDB" id="A0A1I3P9F0"/>
<evidence type="ECO:0000313" key="2">
    <source>
        <dbReference type="Proteomes" id="UP000199545"/>
    </source>
</evidence>
<accession>A0A1I3P9F0</accession>
<reference evidence="1 2" key="1">
    <citation type="submission" date="2016-10" db="EMBL/GenBank/DDBJ databases">
        <authorList>
            <person name="de Groot N.N."/>
        </authorList>
    </citation>
    <scope>NUCLEOTIDE SEQUENCE [LARGE SCALE GENOMIC DNA]</scope>
    <source>
        <strain evidence="1 2">DSM 44778</strain>
    </source>
</reference>
<sequence>MFDYTAEVKFYDEKFLSAGLLQNDVSTPYRELNI</sequence>
<keyword evidence="2" id="KW-1185">Reference proteome</keyword>
<proteinExistence type="predicted"/>
<name>A0A1I3P9F0_9BACL</name>
<dbReference type="Proteomes" id="UP000199545">
    <property type="component" value="Unassembled WGS sequence"/>
</dbReference>
<dbReference type="EMBL" id="FORR01000005">
    <property type="protein sequence ID" value="SFJ18059.1"/>
    <property type="molecule type" value="Genomic_DNA"/>
</dbReference>